<reference evidence="6 7" key="1">
    <citation type="journal article" date="2012" name="PLoS Pathog.">
        <title>Comparative pathogenomics reveals horizontally acquired novel virulence genes in fungi infecting cereal hosts.</title>
        <authorList>
            <person name="Gardiner D.M."/>
            <person name="McDonald M.C."/>
            <person name="Covarelli L."/>
            <person name="Solomon P.S."/>
            <person name="Rusu A.G."/>
            <person name="Marshall M."/>
            <person name="Kazan K."/>
            <person name="Chakraborty S."/>
            <person name="McDonald B.A."/>
            <person name="Manners J.M."/>
        </authorList>
    </citation>
    <scope>NUCLEOTIDE SEQUENCE [LARGE SCALE GENOMIC DNA]</scope>
    <source>
        <strain evidence="6 7">CS3096</strain>
    </source>
</reference>
<dbReference type="Pfam" id="PF13695">
    <property type="entry name" value="Zn_ribbon_3CxxC"/>
    <property type="match status" value="1"/>
</dbReference>
<evidence type="ECO:0000256" key="4">
    <source>
        <dbReference type="SAM" id="MobiDB-lite"/>
    </source>
</evidence>
<evidence type="ECO:0000259" key="5">
    <source>
        <dbReference type="SMART" id="SM01328"/>
    </source>
</evidence>
<protein>
    <recommendedName>
        <fullName evidence="5">3CxxC-type domain-containing protein</fullName>
    </recommendedName>
</protein>
<proteinExistence type="predicted"/>
<feature type="region of interest" description="Disordered" evidence="4">
    <location>
        <begin position="21"/>
        <end position="42"/>
    </location>
</feature>
<comment type="caution">
    <text evidence="6">The sequence shown here is derived from an EMBL/GenBank/DDBJ whole genome shotgun (WGS) entry which is preliminary data.</text>
</comment>
<dbReference type="EMBL" id="AFNW01000187">
    <property type="protein sequence ID" value="EKJ72916.1"/>
    <property type="molecule type" value="Genomic_DNA"/>
</dbReference>
<keyword evidence="7" id="KW-1185">Reference proteome</keyword>
<evidence type="ECO:0000313" key="6">
    <source>
        <dbReference type="EMBL" id="EKJ72916.1"/>
    </source>
</evidence>
<dbReference type="HOGENOM" id="CLU_089692_1_0_1"/>
<dbReference type="GeneID" id="20365580"/>
<keyword evidence="2" id="KW-0863">Zinc-finger</keyword>
<dbReference type="AlphaFoldDB" id="K3ULI0"/>
<accession>K3ULI0</accession>
<evidence type="ECO:0000256" key="2">
    <source>
        <dbReference type="ARBA" id="ARBA00022771"/>
    </source>
</evidence>
<dbReference type="RefSeq" id="XP_009258355.1">
    <property type="nucleotide sequence ID" value="XM_009260080.1"/>
</dbReference>
<dbReference type="SMART" id="SM01328">
    <property type="entry name" value="zf-3CxxC"/>
    <property type="match status" value="1"/>
</dbReference>
<dbReference type="Proteomes" id="UP000007978">
    <property type="component" value="Chromosome 1"/>
</dbReference>
<gene>
    <name evidence="6" type="ORF">FPSE_06962</name>
</gene>
<dbReference type="OrthoDB" id="8121437at2759"/>
<feature type="domain" description="3CxxC-type" evidence="5">
    <location>
        <begin position="100"/>
        <end position="199"/>
    </location>
</feature>
<keyword evidence="3" id="KW-0862">Zinc</keyword>
<dbReference type="InterPro" id="IPR027377">
    <property type="entry name" value="ZAR1/RTP1-5-like_Znf-3CxxC"/>
</dbReference>
<organism evidence="6 7">
    <name type="scientific">Fusarium pseudograminearum (strain CS3096)</name>
    <name type="common">Wheat and barley crown-rot fungus</name>
    <dbReference type="NCBI Taxonomy" id="1028729"/>
    <lineage>
        <taxon>Eukaryota</taxon>
        <taxon>Fungi</taxon>
        <taxon>Dikarya</taxon>
        <taxon>Ascomycota</taxon>
        <taxon>Pezizomycotina</taxon>
        <taxon>Sordariomycetes</taxon>
        <taxon>Hypocreomycetidae</taxon>
        <taxon>Hypocreales</taxon>
        <taxon>Nectriaceae</taxon>
        <taxon>Fusarium</taxon>
    </lineage>
</organism>
<evidence type="ECO:0000313" key="7">
    <source>
        <dbReference type="Proteomes" id="UP000007978"/>
    </source>
</evidence>
<feature type="compositionally biased region" description="Basic and acidic residues" evidence="4">
    <location>
        <begin position="24"/>
        <end position="39"/>
    </location>
</feature>
<sequence>MAESSMDELIYSLSLLSISEETQEEQHEFRHEENTHDDNNEASSIEATKIEQAIKIEPAPKSSMYPALHEYVVRALGKKLKYSFRDHNTKVDIKRQSDTTVIGKFECRRPNGHRHKWNSNCIAITIREYRDRSYNVLVYHQRCSKCLRPTRAEVDKLLYAERVAFYLKRWNGVKAKRVERHVSPNGDHMEKLCQGCKEGHCTKRKSRLRI</sequence>
<evidence type="ECO:0000256" key="1">
    <source>
        <dbReference type="ARBA" id="ARBA00022723"/>
    </source>
</evidence>
<evidence type="ECO:0000256" key="3">
    <source>
        <dbReference type="ARBA" id="ARBA00022833"/>
    </source>
</evidence>
<dbReference type="KEGG" id="fpu:FPSE_06962"/>
<keyword evidence="1" id="KW-0479">Metal-binding</keyword>
<dbReference type="GO" id="GO:0008270">
    <property type="term" value="F:zinc ion binding"/>
    <property type="evidence" value="ECO:0007669"/>
    <property type="project" value="UniProtKB-KW"/>
</dbReference>
<name>K3ULI0_FUSPC</name>